<organism evidence="10">
    <name type="scientific">Girella punctata</name>
    <name type="common">Largescale blackfish</name>
    <dbReference type="NCBI Taxonomy" id="163149"/>
    <lineage>
        <taxon>Eukaryota</taxon>
        <taxon>Metazoa</taxon>
        <taxon>Chordata</taxon>
        <taxon>Craniata</taxon>
        <taxon>Vertebrata</taxon>
        <taxon>Euteleostomi</taxon>
        <taxon>Actinopterygii</taxon>
        <taxon>Neopterygii</taxon>
        <taxon>Teleostei</taxon>
        <taxon>Neoteleostei</taxon>
        <taxon>Acanthomorphata</taxon>
        <taxon>Eupercaria</taxon>
        <taxon>Centrarchiformes</taxon>
        <taxon>Terapontoidei</taxon>
        <taxon>Girellidae</taxon>
        <taxon>Girella</taxon>
    </lineage>
</organism>
<dbReference type="GO" id="GO:0005737">
    <property type="term" value="C:cytoplasm"/>
    <property type="evidence" value="ECO:0007669"/>
    <property type="project" value="TreeGrafter"/>
</dbReference>
<dbReference type="SMART" id="SM00068">
    <property type="entry name" value="GHB"/>
    <property type="match status" value="1"/>
</dbReference>
<evidence type="ECO:0000256" key="8">
    <source>
        <dbReference type="SAM" id="SignalP"/>
    </source>
</evidence>
<evidence type="ECO:0000259" key="9">
    <source>
        <dbReference type="Pfam" id="PF00007"/>
    </source>
</evidence>
<dbReference type="CDD" id="cd00069">
    <property type="entry name" value="GHB_like"/>
    <property type="match status" value="1"/>
</dbReference>
<evidence type="ECO:0000256" key="3">
    <source>
        <dbReference type="ARBA" id="ARBA00006552"/>
    </source>
</evidence>
<sequence>MQLVVMAAVVLALVGPGAGTEQSCSPGCHLISISTPVDVCGSTQFVQTTKCEGQCHQEDPVYIGTDFWPTQKVCNGDWNYEVKYFKGCSVAVSYPVARSCECTTCNPEDTDCGRFPGHLPVCLPA</sequence>
<keyword evidence="6" id="KW-0372">Hormone</keyword>
<comment type="similarity">
    <text evidence="3">Belongs to the glycoprotein hormones subunit beta family.</text>
</comment>
<keyword evidence="8" id="KW-0732">Signal</keyword>
<dbReference type="SUPFAM" id="SSF57501">
    <property type="entry name" value="Cystine-knot cytokines"/>
    <property type="match status" value="1"/>
</dbReference>
<keyword evidence="7" id="KW-1015">Disulfide bond</keyword>
<dbReference type="GO" id="GO:0005615">
    <property type="term" value="C:extracellular space"/>
    <property type="evidence" value="ECO:0007669"/>
    <property type="project" value="TreeGrafter"/>
</dbReference>
<evidence type="ECO:0000256" key="7">
    <source>
        <dbReference type="ARBA" id="ARBA00023157"/>
    </source>
</evidence>
<feature type="domain" description="Glycoprotein hormone subunit beta" evidence="9">
    <location>
        <begin position="26"/>
        <end position="118"/>
    </location>
</feature>
<accession>A0AAF0Z3S4</accession>
<reference evidence="10" key="1">
    <citation type="submission" date="2023-10" db="EMBL/GenBank/DDBJ databases">
        <authorList>
            <person name="Kim J.-H."/>
            <person name="Park J.-W."/>
            <person name="Noh J.-K."/>
        </authorList>
    </citation>
    <scope>NUCLEOTIDE SEQUENCE</scope>
</reference>
<keyword evidence="5" id="KW-0964">Secreted</keyword>
<dbReference type="EMBL" id="OR753374">
    <property type="protein sequence ID" value="WPD49270.1"/>
    <property type="molecule type" value="mRNA"/>
</dbReference>
<evidence type="ECO:0000256" key="4">
    <source>
        <dbReference type="ARBA" id="ARBA00011870"/>
    </source>
</evidence>
<evidence type="ECO:0000256" key="2">
    <source>
        <dbReference type="ARBA" id="ARBA00004613"/>
    </source>
</evidence>
<feature type="signal peptide" evidence="8">
    <location>
        <begin position="1"/>
        <end position="19"/>
    </location>
</feature>
<evidence type="ECO:0000256" key="5">
    <source>
        <dbReference type="ARBA" id="ARBA00022525"/>
    </source>
</evidence>
<name>A0AAF0Z3S4_GIRPU</name>
<dbReference type="GO" id="GO:0030728">
    <property type="term" value="P:ovulation"/>
    <property type="evidence" value="ECO:0007669"/>
    <property type="project" value="TreeGrafter"/>
</dbReference>
<proteinExistence type="evidence at transcript level"/>
<dbReference type="AlphaFoldDB" id="A0AAF0Z3S4"/>
<comment type="function">
    <text evidence="1">Involved in gametogenesis and steroidogenesis.</text>
</comment>
<evidence type="ECO:0000256" key="1">
    <source>
        <dbReference type="ARBA" id="ARBA00003920"/>
    </source>
</evidence>
<protein>
    <submittedName>
        <fullName evidence="10">Follitropin subunit beta</fullName>
    </submittedName>
</protein>
<feature type="chain" id="PRO_5041935968" evidence="8">
    <location>
        <begin position="20"/>
        <end position="125"/>
    </location>
</feature>
<evidence type="ECO:0000256" key="6">
    <source>
        <dbReference type="ARBA" id="ARBA00022702"/>
    </source>
</evidence>
<dbReference type="InterPro" id="IPR001545">
    <property type="entry name" value="Gonadotropin_bsu"/>
</dbReference>
<dbReference type="PANTHER" id="PTHR11515:SF11">
    <property type="entry name" value="LUTROPIN SUBUNIT BETA"/>
    <property type="match status" value="1"/>
</dbReference>
<dbReference type="InterPro" id="IPR006208">
    <property type="entry name" value="Glyco_hormone_CN"/>
</dbReference>
<dbReference type="Pfam" id="PF00007">
    <property type="entry name" value="Cys_knot"/>
    <property type="match status" value="1"/>
</dbReference>
<dbReference type="GO" id="GO:0007186">
    <property type="term" value="P:G protein-coupled receptor signaling pathway"/>
    <property type="evidence" value="ECO:0007669"/>
    <property type="project" value="TreeGrafter"/>
</dbReference>
<dbReference type="InterPro" id="IPR029034">
    <property type="entry name" value="Cystine-knot_cytokine"/>
</dbReference>
<dbReference type="GO" id="GO:0005179">
    <property type="term" value="F:hormone activity"/>
    <property type="evidence" value="ECO:0007669"/>
    <property type="project" value="UniProtKB-KW"/>
</dbReference>
<comment type="subunit">
    <text evidence="4">Heterodimer of an alpha and a beta chain.</text>
</comment>
<dbReference type="PANTHER" id="PTHR11515">
    <property type="entry name" value="GLYCOPROTEIN HORMONE BETA CHAIN"/>
    <property type="match status" value="1"/>
</dbReference>
<dbReference type="Gene3D" id="2.10.90.10">
    <property type="entry name" value="Cystine-knot cytokines"/>
    <property type="match status" value="1"/>
</dbReference>
<comment type="subcellular location">
    <subcellularLocation>
        <location evidence="2">Secreted</location>
    </subcellularLocation>
</comment>
<evidence type="ECO:0000313" key="10">
    <source>
        <dbReference type="EMBL" id="WPD49270.1"/>
    </source>
</evidence>